<feature type="transmembrane region" description="Helical" evidence="2">
    <location>
        <begin position="180"/>
        <end position="203"/>
    </location>
</feature>
<comment type="caution">
    <text evidence="3">The sequence shown here is derived from an EMBL/GenBank/DDBJ whole genome shotgun (WGS) entry which is preliminary data.</text>
</comment>
<feature type="compositionally biased region" description="Basic residues" evidence="1">
    <location>
        <begin position="354"/>
        <end position="366"/>
    </location>
</feature>
<feature type="compositionally biased region" description="Low complexity" evidence="1">
    <location>
        <begin position="24"/>
        <end position="40"/>
    </location>
</feature>
<feature type="region of interest" description="Disordered" evidence="1">
    <location>
        <begin position="107"/>
        <end position="151"/>
    </location>
</feature>
<feature type="transmembrane region" description="Helical" evidence="2">
    <location>
        <begin position="1006"/>
        <end position="1032"/>
    </location>
</feature>
<evidence type="ECO:0000256" key="2">
    <source>
        <dbReference type="SAM" id="Phobius"/>
    </source>
</evidence>
<evidence type="ECO:0000313" key="3">
    <source>
        <dbReference type="EMBL" id="KAG5184838.1"/>
    </source>
</evidence>
<evidence type="ECO:0000313" key="4">
    <source>
        <dbReference type="Proteomes" id="UP000664859"/>
    </source>
</evidence>
<keyword evidence="4" id="KW-1185">Reference proteome</keyword>
<feature type="compositionally biased region" description="Gly residues" evidence="1">
    <location>
        <begin position="336"/>
        <end position="347"/>
    </location>
</feature>
<feature type="transmembrane region" description="Helical" evidence="2">
    <location>
        <begin position="1343"/>
        <end position="1367"/>
    </location>
</feature>
<dbReference type="Proteomes" id="UP000664859">
    <property type="component" value="Unassembled WGS sequence"/>
</dbReference>
<gene>
    <name evidence="3" type="ORF">JKP88DRAFT_255227</name>
</gene>
<name>A0A836CGX6_9STRA</name>
<keyword evidence="2" id="KW-0812">Transmembrane</keyword>
<proteinExistence type="predicted"/>
<dbReference type="OrthoDB" id="206539at2759"/>
<dbReference type="EMBL" id="JAFCMP010000148">
    <property type="protein sequence ID" value="KAG5184838.1"/>
    <property type="molecule type" value="Genomic_DNA"/>
</dbReference>
<reference evidence="3" key="1">
    <citation type="submission" date="2021-02" db="EMBL/GenBank/DDBJ databases">
        <title>First Annotated Genome of the Yellow-green Alga Tribonema minus.</title>
        <authorList>
            <person name="Mahan K.M."/>
        </authorList>
    </citation>
    <scope>NUCLEOTIDE SEQUENCE</scope>
    <source>
        <strain evidence="3">UTEX B ZZ1240</strain>
    </source>
</reference>
<feature type="transmembrane region" description="Helical" evidence="2">
    <location>
        <begin position="1250"/>
        <end position="1271"/>
    </location>
</feature>
<protein>
    <submittedName>
        <fullName evidence="3">Uncharacterized protein</fullName>
    </submittedName>
</protein>
<keyword evidence="2" id="KW-1133">Transmembrane helix</keyword>
<organism evidence="3 4">
    <name type="scientific">Tribonema minus</name>
    <dbReference type="NCBI Taxonomy" id="303371"/>
    <lineage>
        <taxon>Eukaryota</taxon>
        <taxon>Sar</taxon>
        <taxon>Stramenopiles</taxon>
        <taxon>Ochrophyta</taxon>
        <taxon>PX clade</taxon>
        <taxon>Xanthophyceae</taxon>
        <taxon>Tribonematales</taxon>
        <taxon>Tribonemataceae</taxon>
        <taxon>Tribonema</taxon>
    </lineage>
</organism>
<accession>A0A836CGX6</accession>
<feature type="compositionally biased region" description="Basic residues" evidence="1">
    <location>
        <begin position="1"/>
        <end position="10"/>
    </location>
</feature>
<feature type="region of interest" description="Disordered" evidence="1">
    <location>
        <begin position="327"/>
        <end position="369"/>
    </location>
</feature>
<feature type="compositionally biased region" description="Low complexity" evidence="1">
    <location>
        <begin position="107"/>
        <end position="120"/>
    </location>
</feature>
<keyword evidence="2" id="KW-0472">Membrane</keyword>
<sequence length="1371" mass="142863">MTSRWKGKGRRQGEEATAPPPPALELGAAAAGVAGTNAGTRTPPPSPPYGAFLRSNNRDDNVAAAERLASQDDIGGELQTTTHVFLARTPRRGLALFGGALARGYRQSQPSADAAAAQPYDDPESPRSSSAQDEQHGSAPPSKTPPPAKLSAAGTAASLSVGAATWAETLALSSTLQNRLLACLLSVALLWVTSLSTASWLTFGAIPSPPLVDVYAAVRYAAHVAQEQRNEYAACADAQAPACEADLRAFEAGARAAGAAAAAANAARVAAARAATLSCRASTGAAVAVLQAWTAASQETAESSVQSKPVILNSMYDNNICRHDAHAPQAPSRCQDGGGGGSSGGAGAVALPERHRRRQRRRRGRAHGAGEHCSIMLRHVNQETKRFRQNAIEALRLSRHCAHMPQVPSRCQNGTGDGNGSDGRELTSLVGTVAGGGGTDISAAFGVSAAAYKIQSEELVVHMSTYTQERQAYDAAFAANMTLAAESAAAAVPAAAAAALAAHAATYSAAMAELVSAADDLVSCTSPRSQVVAACKTADGVRVALDSVVTTLQAQLAKTQAALRAYVTAIALYQADVQAAFAAAQALYASIDSALNKLSPDAKSLVSSLLGPWGLLSAALAPSLRADVPGVDGVLTGAPSVATLDEVWAASEGAYEDYQAAAAALQTSAAAAAAALAAQLNATLDAQLRALLPGGYDPPRYCTSAAAAAADAHVGASLEAARCAPLLSSVGSRLHRRSPRRRCRRAAVAPPPRSAGQSLWSRQDALLDLEATCMTDDAAAHARSTGAFVDGAAAALDGMFTLSLSARAGAAAARGAPAVLPMSAAIAPNATAYSRCRTGTRRGRRSSVAGQWLHLLVRSALMFDNIAHSSADCSVHVPVPAPRHRRVRPHAAAGAFGVAARGAFVVRFFTLQSVDNAALASGQLNFVEIFDALNLMWLLALAWDYAFRLLRTLRTFALFWRRGDYAFRLLCTLRTFALFWRRGAINIPDADVSVDRIVQKLSLRNLTAAVWTVITHPFIVGAAAFVVLALMVSQVAVIYKPVYLEYRAGCVDHTANGTFITENAYSVAFNYAAADGTARRTHLQSSHDAKRYALCANLTTSAQATLYDQFTQLQAFAETHADDANTTALIRRCVITEELDADLNSACCGRATADGYNYPSCDDVPPPMPGAASCPVDAGGYAYPPVGPLANNTDCDDDDAAWAAELNAGAVIDCSAMPACAITCPGPNKELLSEATQHAGCMLEWCLHSAWLRLSLTLLVFVLMNLSRLMLVRGVIKLLWRHMHPGLFTFRATCREGGELVAAVASSGGDGAAKADDARFARSVAATLAETLAAWRGTAVAQICMGALLTLPWALALLSVSAAGVAYRPRQ</sequence>
<feature type="region of interest" description="Disordered" evidence="1">
    <location>
        <begin position="1"/>
        <end position="58"/>
    </location>
</feature>
<evidence type="ECO:0000256" key="1">
    <source>
        <dbReference type="SAM" id="MobiDB-lite"/>
    </source>
</evidence>